<keyword evidence="2" id="KW-1185">Reference proteome</keyword>
<name>A0ACB9YV89_9PEZI</name>
<organism evidence="1 2">
    <name type="scientific">Hypoxylon rubiginosum</name>
    <dbReference type="NCBI Taxonomy" id="110542"/>
    <lineage>
        <taxon>Eukaryota</taxon>
        <taxon>Fungi</taxon>
        <taxon>Dikarya</taxon>
        <taxon>Ascomycota</taxon>
        <taxon>Pezizomycotina</taxon>
        <taxon>Sordariomycetes</taxon>
        <taxon>Xylariomycetidae</taxon>
        <taxon>Xylariales</taxon>
        <taxon>Hypoxylaceae</taxon>
        <taxon>Hypoxylon</taxon>
    </lineage>
</organism>
<evidence type="ECO:0000313" key="2">
    <source>
        <dbReference type="Proteomes" id="UP001497700"/>
    </source>
</evidence>
<evidence type="ECO:0000313" key="1">
    <source>
        <dbReference type="EMBL" id="KAI4863332.1"/>
    </source>
</evidence>
<proteinExistence type="predicted"/>
<comment type="caution">
    <text evidence="1">The sequence shown here is derived from an EMBL/GenBank/DDBJ whole genome shotgun (WGS) entry which is preliminary data.</text>
</comment>
<dbReference type="Proteomes" id="UP001497700">
    <property type="component" value="Unassembled WGS sequence"/>
</dbReference>
<dbReference type="EMBL" id="MU393506">
    <property type="protein sequence ID" value="KAI4863332.1"/>
    <property type="molecule type" value="Genomic_DNA"/>
</dbReference>
<protein>
    <submittedName>
        <fullName evidence="1">Terpenoid synthase</fullName>
    </submittedName>
</protein>
<accession>A0ACB9YV89</accession>
<sequence length="361" mass="40084">MHSHNEKELVAKGLKGQRLVIPDMRPIFAHWPSGQNENYQAMKDIIDERLAAQSMKEEARKAFNDMNPALLAARWWPTASAKQYQVMVDLIIWFGYWDDLIESLAPDPAAAEGLRAATKVLVRRSLGLAGPEDVGGGVAISNPLVRGFESIAEEVCAVYDEEQRRTLLEHFEQYIDSTRLEAEADRSDRLPSLKRYWQVRTLTSGMGTLLGFIEFAVEAKLPARLVRSAAYETLWVTTIVINSIVNDLISFKKEMKAGSVLSSVAILYHEVDNLDAAVQMSLAHLRILVDEFDRTADALLSSGSSGSESTPLLDAGEVDAVFRVVDALRMVNTGNLEWSLQSKRYGVSQFITAAGQIELVL</sequence>
<reference evidence="1 2" key="1">
    <citation type="journal article" date="2022" name="New Phytol.">
        <title>Ecological generalism drives hyperdiversity of secondary metabolite gene clusters in xylarialean endophytes.</title>
        <authorList>
            <person name="Franco M.E.E."/>
            <person name="Wisecaver J.H."/>
            <person name="Arnold A.E."/>
            <person name="Ju Y.M."/>
            <person name="Slot J.C."/>
            <person name="Ahrendt S."/>
            <person name="Moore L.P."/>
            <person name="Eastman K.E."/>
            <person name="Scott K."/>
            <person name="Konkel Z."/>
            <person name="Mondo S.J."/>
            <person name="Kuo A."/>
            <person name="Hayes R.D."/>
            <person name="Haridas S."/>
            <person name="Andreopoulos B."/>
            <person name="Riley R."/>
            <person name="LaButti K."/>
            <person name="Pangilinan J."/>
            <person name="Lipzen A."/>
            <person name="Amirebrahimi M."/>
            <person name="Yan J."/>
            <person name="Adam C."/>
            <person name="Keymanesh K."/>
            <person name="Ng V."/>
            <person name="Louie K."/>
            <person name="Northen T."/>
            <person name="Drula E."/>
            <person name="Henrissat B."/>
            <person name="Hsieh H.M."/>
            <person name="Youens-Clark K."/>
            <person name="Lutzoni F."/>
            <person name="Miadlikowska J."/>
            <person name="Eastwood D.C."/>
            <person name="Hamelin R.C."/>
            <person name="Grigoriev I.V."/>
            <person name="U'Ren J.M."/>
        </authorList>
    </citation>
    <scope>NUCLEOTIDE SEQUENCE [LARGE SCALE GENOMIC DNA]</scope>
    <source>
        <strain evidence="1 2">CBS 119005</strain>
    </source>
</reference>
<gene>
    <name evidence="1" type="ORF">F4820DRAFT_471615</name>
</gene>